<feature type="binding site" evidence="5">
    <location>
        <position position="278"/>
    </location>
    <ligand>
        <name>N(2)-acetyl-L-ornithine</name>
        <dbReference type="ChEBI" id="CHEBI:57805"/>
    </ligand>
</feature>
<evidence type="ECO:0000256" key="4">
    <source>
        <dbReference type="ARBA" id="ARBA00022898"/>
    </source>
</evidence>
<dbReference type="HAMAP" id="MF_01107">
    <property type="entry name" value="ArgD_aminotrans_3"/>
    <property type="match status" value="1"/>
</dbReference>
<keyword evidence="3 5" id="KW-0808">Transferase</keyword>
<comment type="similarity">
    <text evidence="5">Belongs to the class-III pyridoxal-phosphate-dependent aminotransferase family. ArgD subfamily.</text>
</comment>
<dbReference type="PaxDb" id="123214-PERMA_0177"/>
<dbReference type="InterPro" id="IPR004636">
    <property type="entry name" value="AcOrn/SuccOrn_fam"/>
</dbReference>
<keyword evidence="4 5" id="KW-0663">Pyridoxal phosphate</keyword>
<comment type="pathway">
    <text evidence="5">Amino-acid biosynthesis; L-arginine biosynthesis; N(2)-acetyl-L-ornithine from L-glutamate: step 4/4.</text>
</comment>
<comment type="subcellular location">
    <subcellularLocation>
        <location evidence="5">Cytoplasm</location>
    </subcellularLocation>
</comment>
<dbReference type="GO" id="GO:0005737">
    <property type="term" value="C:cytoplasm"/>
    <property type="evidence" value="ECO:0007669"/>
    <property type="project" value="UniProtKB-SubCell"/>
</dbReference>
<keyword evidence="1 5" id="KW-0032">Aminotransferase</keyword>
<dbReference type="Gene3D" id="3.40.640.10">
    <property type="entry name" value="Type I PLP-dependent aspartate aminotransferase-like (Major domain)"/>
    <property type="match status" value="1"/>
</dbReference>
<dbReference type="PIRSF" id="PIRSF000521">
    <property type="entry name" value="Transaminase_4ab_Lys_Orn"/>
    <property type="match status" value="1"/>
</dbReference>
<organism evidence="6 7">
    <name type="scientific">Persephonella marina (strain DSM 14350 / EX-H1)</name>
    <dbReference type="NCBI Taxonomy" id="123214"/>
    <lineage>
        <taxon>Bacteria</taxon>
        <taxon>Pseudomonadati</taxon>
        <taxon>Aquificota</taxon>
        <taxon>Aquificia</taxon>
        <taxon>Aquificales</taxon>
        <taxon>Hydrogenothermaceae</taxon>
        <taxon>Persephonella</taxon>
    </lineage>
</organism>
<keyword evidence="7" id="KW-1185">Reference proteome</keyword>
<dbReference type="InterPro" id="IPR015421">
    <property type="entry name" value="PyrdxlP-dep_Trfase_major"/>
</dbReference>
<dbReference type="InterPro" id="IPR015422">
    <property type="entry name" value="PyrdxlP-dep_Trfase_small"/>
</dbReference>
<comment type="catalytic activity">
    <reaction evidence="5">
        <text>N(2)-acetyl-L-ornithine + 2-oxoglutarate = N-acetyl-L-glutamate 5-semialdehyde + L-glutamate</text>
        <dbReference type="Rhea" id="RHEA:18049"/>
        <dbReference type="ChEBI" id="CHEBI:16810"/>
        <dbReference type="ChEBI" id="CHEBI:29123"/>
        <dbReference type="ChEBI" id="CHEBI:29985"/>
        <dbReference type="ChEBI" id="CHEBI:57805"/>
        <dbReference type="EC" id="2.6.1.11"/>
    </reaction>
</comment>
<keyword evidence="2 5" id="KW-0028">Amino-acid biosynthesis</keyword>
<dbReference type="HOGENOM" id="CLU_016922_10_1_0"/>
<evidence type="ECO:0000313" key="6">
    <source>
        <dbReference type="EMBL" id="ACO03347.1"/>
    </source>
</evidence>
<dbReference type="NCBIfam" id="TIGR00707">
    <property type="entry name" value="argD"/>
    <property type="match status" value="1"/>
</dbReference>
<gene>
    <name evidence="5" type="primary">argD</name>
    <name evidence="6" type="ordered locus">PERMA_0177</name>
</gene>
<reference evidence="6 7" key="1">
    <citation type="journal article" date="2009" name="J. Bacteriol.">
        <title>Complete and draft genome sequences of six members of the Aquificales.</title>
        <authorList>
            <person name="Reysenbach A.L."/>
            <person name="Hamamura N."/>
            <person name="Podar M."/>
            <person name="Griffiths E."/>
            <person name="Ferreira S."/>
            <person name="Hochstein R."/>
            <person name="Heidelberg J."/>
            <person name="Johnson J."/>
            <person name="Mead D."/>
            <person name="Pohorille A."/>
            <person name="Sarmiento M."/>
            <person name="Schweighofer K."/>
            <person name="Seshadri R."/>
            <person name="Voytek M.A."/>
        </authorList>
    </citation>
    <scope>NUCLEOTIDE SEQUENCE [LARGE SCALE GENOMIC DNA]</scope>
    <source>
        <strain evidence="7">DSM 14350 / EX-H1</strain>
    </source>
</reference>
<feature type="binding site" evidence="5">
    <location>
        <position position="139"/>
    </location>
    <ligand>
        <name>N(2)-acetyl-L-ornithine</name>
        <dbReference type="ChEBI" id="CHEBI:57805"/>
    </ligand>
</feature>
<dbReference type="GO" id="GO:0003992">
    <property type="term" value="F:N2-acetyl-L-ornithine:2-oxoglutarate 5-aminotransferase activity"/>
    <property type="evidence" value="ECO:0007669"/>
    <property type="project" value="UniProtKB-UniRule"/>
</dbReference>
<dbReference type="CDD" id="cd00610">
    <property type="entry name" value="OAT_like"/>
    <property type="match status" value="1"/>
</dbReference>
<dbReference type="RefSeq" id="WP_012675586.1">
    <property type="nucleotide sequence ID" value="NC_012440.1"/>
</dbReference>
<sequence length="388" mass="42766">MEKFIEEGKRYLIQNYARYPVSFVKGEGVYLYDTEGKRYIDMLAGIAVNTLGYNHPLLTEALCNQIKDVIHVSNLFYIQPQIDVAKILVENSCLDRVFFCNSGAEANETAIKLVRKYFYDKGKPEKFEIVTFTGGFHGRTIGSLTATAQPKYHEGFKPLLQGIRYAEFNNVESLKSAVNENTAAVMFEFIQGEGGINPIDRDFLSEIVKISREYDLLIVVDEVQTGIGRTGKLFAYQHYDICPDIVTLAKGLGGGVPIGAVLAKEEVAEVFTPGTHGSTFGGNYISTTAAKVVLNEVLKDGFLEDVEKKGEFLIEELRNIGLKPRGKGLMVGCPLPEDIKAGDIAKKALDEGLIIGTAGGNTLRFVPPLIIQKEQIQEAVNILKKVVV</sequence>
<evidence type="ECO:0000313" key="7">
    <source>
        <dbReference type="Proteomes" id="UP000001366"/>
    </source>
</evidence>
<dbReference type="InterPro" id="IPR005814">
    <property type="entry name" value="Aminotrans_3"/>
</dbReference>
<dbReference type="OrthoDB" id="9807885at2"/>
<dbReference type="AlphaFoldDB" id="C0QTG0"/>
<feature type="binding site" evidence="5">
    <location>
        <begin position="221"/>
        <end position="224"/>
    </location>
    <ligand>
        <name>pyridoxal 5'-phosphate</name>
        <dbReference type="ChEBI" id="CHEBI:597326"/>
    </ligand>
</feature>
<dbReference type="STRING" id="123214.PERMA_0177"/>
<dbReference type="InterPro" id="IPR049704">
    <property type="entry name" value="Aminotrans_3_PPA_site"/>
</dbReference>
<dbReference type="InterPro" id="IPR015424">
    <property type="entry name" value="PyrdxlP-dep_Trfase"/>
</dbReference>
<evidence type="ECO:0000256" key="3">
    <source>
        <dbReference type="ARBA" id="ARBA00022679"/>
    </source>
</evidence>
<comment type="subunit">
    <text evidence="5">Homodimer.</text>
</comment>
<feature type="modified residue" description="N6-(pyridoxal phosphate)lysine" evidence="5">
    <location>
        <position position="250"/>
    </location>
</feature>
<dbReference type="InterPro" id="IPR050103">
    <property type="entry name" value="Class-III_PLP-dep_AT"/>
</dbReference>
<dbReference type="Proteomes" id="UP000001366">
    <property type="component" value="Chromosome"/>
</dbReference>
<keyword evidence="5" id="KW-0963">Cytoplasm</keyword>
<proteinExistence type="inferred from homology"/>
<dbReference type="SUPFAM" id="SSF53383">
    <property type="entry name" value="PLP-dependent transferases"/>
    <property type="match status" value="1"/>
</dbReference>
<dbReference type="Pfam" id="PF00202">
    <property type="entry name" value="Aminotran_3"/>
    <property type="match status" value="1"/>
</dbReference>
<dbReference type="KEGG" id="pmx:PERMA_0177"/>
<evidence type="ECO:0000256" key="2">
    <source>
        <dbReference type="ARBA" id="ARBA00022605"/>
    </source>
</evidence>
<dbReference type="EMBL" id="CP001230">
    <property type="protein sequence ID" value="ACO03347.1"/>
    <property type="molecule type" value="Genomic_DNA"/>
</dbReference>
<dbReference type="NCBIfam" id="NF002325">
    <property type="entry name" value="PRK01278.1"/>
    <property type="match status" value="1"/>
</dbReference>
<dbReference type="UniPathway" id="UPA00068">
    <property type="reaction ID" value="UER00109"/>
</dbReference>
<keyword evidence="5" id="KW-0055">Arginine biosynthesis</keyword>
<feature type="binding site" evidence="5">
    <location>
        <position position="279"/>
    </location>
    <ligand>
        <name>pyridoxal 5'-phosphate</name>
        <dbReference type="ChEBI" id="CHEBI:597326"/>
    </ligand>
</feature>
<protein>
    <recommendedName>
        <fullName evidence="5">Acetylornithine aminotransferase</fullName>
        <shortName evidence="5">ACOAT</shortName>
        <ecNumber evidence="5">2.6.1.11</ecNumber>
    </recommendedName>
</protein>
<dbReference type="eggNOG" id="COG4992">
    <property type="taxonomic scope" value="Bacteria"/>
</dbReference>
<feature type="binding site" evidence="5">
    <location>
        <position position="136"/>
    </location>
    <ligand>
        <name>pyridoxal 5'-phosphate</name>
        <dbReference type="ChEBI" id="CHEBI:597326"/>
    </ligand>
</feature>
<evidence type="ECO:0000256" key="1">
    <source>
        <dbReference type="ARBA" id="ARBA00022576"/>
    </source>
</evidence>
<dbReference type="GO" id="GO:0030170">
    <property type="term" value="F:pyridoxal phosphate binding"/>
    <property type="evidence" value="ECO:0007669"/>
    <property type="project" value="InterPro"/>
</dbReference>
<evidence type="ECO:0000256" key="5">
    <source>
        <dbReference type="HAMAP-Rule" id="MF_01107"/>
    </source>
</evidence>
<name>C0QTG0_PERMH</name>
<comment type="cofactor">
    <cofactor evidence="5">
        <name>pyridoxal 5'-phosphate</name>
        <dbReference type="ChEBI" id="CHEBI:597326"/>
    </cofactor>
    <text evidence="5">Binds 1 pyridoxal phosphate per subunit.</text>
</comment>
<dbReference type="EC" id="2.6.1.11" evidence="5"/>
<dbReference type="GO" id="GO:0042802">
    <property type="term" value="F:identical protein binding"/>
    <property type="evidence" value="ECO:0007669"/>
    <property type="project" value="TreeGrafter"/>
</dbReference>
<dbReference type="PROSITE" id="PS00600">
    <property type="entry name" value="AA_TRANSFER_CLASS_3"/>
    <property type="match status" value="1"/>
</dbReference>
<feature type="binding site" evidence="5">
    <location>
        <begin position="103"/>
        <end position="104"/>
    </location>
    <ligand>
        <name>pyridoxal 5'-phosphate</name>
        <dbReference type="ChEBI" id="CHEBI:597326"/>
    </ligand>
</feature>
<comment type="miscellaneous">
    <text evidence="5">May also have succinyldiaminopimelate aminotransferase activity, thus carrying out the corresponding step in lysine biosynthesis.</text>
</comment>
<dbReference type="Gene3D" id="3.90.1150.10">
    <property type="entry name" value="Aspartate Aminotransferase, domain 1"/>
    <property type="match status" value="1"/>
</dbReference>
<dbReference type="PANTHER" id="PTHR11986:SF79">
    <property type="entry name" value="ACETYLORNITHINE AMINOTRANSFERASE, MITOCHONDRIAL"/>
    <property type="match status" value="1"/>
</dbReference>
<dbReference type="GO" id="GO:0006526">
    <property type="term" value="P:L-arginine biosynthetic process"/>
    <property type="evidence" value="ECO:0007669"/>
    <property type="project" value="UniProtKB-UniRule"/>
</dbReference>
<dbReference type="FunFam" id="3.40.640.10:FF:000004">
    <property type="entry name" value="Acetylornithine aminotransferase"/>
    <property type="match status" value="1"/>
</dbReference>
<dbReference type="PANTHER" id="PTHR11986">
    <property type="entry name" value="AMINOTRANSFERASE CLASS III"/>
    <property type="match status" value="1"/>
</dbReference>
<accession>C0QTG0</accession>